<protein>
    <submittedName>
        <fullName evidence="2">Uncharacterized protein</fullName>
    </submittedName>
</protein>
<reference evidence="3" key="1">
    <citation type="submission" date="2015-07" db="EMBL/GenBank/DDBJ databases">
        <title>Discovery of a poly(ethylene terephthalate assimilation.</title>
        <authorList>
            <person name="Yoshida S."/>
            <person name="Hiraga K."/>
            <person name="Takehana T."/>
            <person name="Taniguchi I."/>
            <person name="Yamaji H."/>
            <person name="Maeda Y."/>
            <person name="Toyohara K."/>
            <person name="Miyamoto K."/>
            <person name="Kimura Y."/>
            <person name="Oda K."/>
        </authorList>
    </citation>
    <scope>NUCLEOTIDE SEQUENCE [LARGE SCALE GENOMIC DNA]</scope>
    <source>
        <strain evidence="3">NBRC 110686 / TISTR 2288 / 201-F6</strain>
    </source>
</reference>
<gene>
    <name evidence="2" type="ORF">ISF6_1127</name>
</gene>
<accession>A0A0K8NU08</accession>
<organism evidence="2 3">
    <name type="scientific">Piscinibacter sakaiensis</name>
    <name type="common">Ideonella sakaiensis</name>
    <dbReference type="NCBI Taxonomy" id="1547922"/>
    <lineage>
        <taxon>Bacteria</taxon>
        <taxon>Pseudomonadati</taxon>
        <taxon>Pseudomonadota</taxon>
        <taxon>Betaproteobacteria</taxon>
        <taxon>Burkholderiales</taxon>
        <taxon>Sphaerotilaceae</taxon>
        <taxon>Piscinibacter</taxon>
    </lineage>
</organism>
<feature type="region of interest" description="Disordered" evidence="1">
    <location>
        <begin position="48"/>
        <end position="80"/>
    </location>
</feature>
<feature type="compositionally biased region" description="Pro residues" evidence="1">
    <location>
        <begin position="60"/>
        <end position="75"/>
    </location>
</feature>
<reference evidence="2 3" key="2">
    <citation type="journal article" date="2016" name="Science">
        <title>A bacterium that degrades and assimilates poly(ethylene terephthalate).</title>
        <authorList>
            <person name="Yoshida S."/>
            <person name="Hiraga K."/>
            <person name="Takehana T."/>
            <person name="Taniguchi I."/>
            <person name="Yamaji H."/>
            <person name="Maeda Y."/>
            <person name="Toyohara K."/>
            <person name="Miyamoto K."/>
            <person name="Kimura Y."/>
            <person name="Oda K."/>
        </authorList>
    </citation>
    <scope>NUCLEOTIDE SEQUENCE [LARGE SCALE GENOMIC DNA]</scope>
    <source>
        <strain evidence="3">NBRC 110686 / TISTR 2288 / 201-F6</strain>
    </source>
</reference>
<evidence type="ECO:0000313" key="3">
    <source>
        <dbReference type="Proteomes" id="UP000037660"/>
    </source>
</evidence>
<dbReference type="EMBL" id="BBYR01000002">
    <property type="protein sequence ID" value="GAP33872.1"/>
    <property type="molecule type" value="Genomic_DNA"/>
</dbReference>
<keyword evidence="3" id="KW-1185">Reference proteome</keyword>
<proteinExistence type="predicted"/>
<evidence type="ECO:0000256" key="1">
    <source>
        <dbReference type="SAM" id="MobiDB-lite"/>
    </source>
</evidence>
<name>A0A0K8NU08_PISS1</name>
<evidence type="ECO:0000313" key="2">
    <source>
        <dbReference type="EMBL" id="GAP33872.1"/>
    </source>
</evidence>
<dbReference type="AlphaFoldDB" id="A0A0K8NU08"/>
<sequence>MKATSQPQVLTLLGAAKAEPSGYLLIDAPDVAAPGEVPVRLRSEIPGTTHLVLMRTSKQPPTPPDAGRPPPPPERPVVAGQQFEGGAPARLQLELPIDTAVSLVLLAQARGRWFYASRDIKVGRLASRAPA</sequence>
<comment type="caution">
    <text evidence="2">The sequence shown here is derived from an EMBL/GenBank/DDBJ whole genome shotgun (WGS) entry which is preliminary data.</text>
</comment>
<dbReference type="Proteomes" id="UP000037660">
    <property type="component" value="Unassembled WGS sequence"/>
</dbReference>
<dbReference type="RefSeq" id="WP_157548406.1">
    <property type="nucleotide sequence ID" value="NZ_BBYR01000002.1"/>
</dbReference>